<name>A0A923N2Z3_9FLAO</name>
<feature type="signal peptide" evidence="1">
    <location>
        <begin position="1"/>
        <end position="22"/>
    </location>
</feature>
<reference evidence="3 4" key="1">
    <citation type="submission" date="2020-08" db="EMBL/GenBank/DDBJ databases">
        <title>Description of novel Flavobacterium F-392 isolate.</title>
        <authorList>
            <person name="Saticioglu I.B."/>
            <person name="Duman M."/>
            <person name="Altun S."/>
        </authorList>
    </citation>
    <scope>NUCLEOTIDE SEQUENCE [LARGE SCALE GENOMIC DNA]</scope>
    <source>
        <strain evidence="3 4">F-392</strain>
    </source>
</reference>
<evidence type="ECO:0000256" key="1">
    <source>
        <dbReference type="SAM" id="SignalP"/>
    </source>
</evidence>
<dbReference type="RefSeq" id="WP_187019256.1">
    <property type="nucleotide sequence ID" value="NZ_JACRUK010000028.1"/>
</dbReference>
<keyword evidence="1" id="KW-0732">Signal</keyword>
<dbReference type="AlphaFoldDB" id="A0A923N2Z3"/>
<accession>A0A923N2Z3</accession>
<dbReference type="Pfam" id="PF09832">
    <property type="entry name" value="DUF2059"/>
    <property type="match status" value="1"/>
</dbReference>
<proteinExistence type="predicted"/>
<keyword evidence="4" id="KW-1185">Reference proteome</keyword>
<gene>
    <name evidence="3" type="ORF">H8R25_11720</name>
</gene>
<protein>
    <submittedName>
        <fullName evidence="3">DUF2059 domain-containing protein</fullName>
    </submittedName>
</protein>
<feature type="chain" id="PRO_5038023604" evidence="1">
    <location>
        <begin position="23"/>
        <end position="135"/>
    </location>
</feature>
<dbReference type="Proteomes" id="UP000641454">
    <property type="component" value="Unassembled WGS sequence"/>
</dbReference>
<feature type="domain" description="DUF2059" evidence="2">
    <location>
        <begin position="72"/>
        <end position="126"/>
    </location>
</feature>
<evidence type="ECO:0000313" key="3">
    <source>
        <dbReference type="EMBL" id="MBC5845105.1"/>
    </source>
</evidence>
<organism evidence="3 4">
    <name type="scientific">Flavobacterium muglaense</name>
    <dbReference type="NCBI Taxonomy" id="2764716"/>
    <lineage>
        <taxon>Bacteria</taxon>
        <taxon>Pseudomonadati</taxon>
        <taxon>Bacteroidota</taxon>
        <taxon>Flavobacteriia</taxon>
        <taxon>Flavobacteriales</taxon>
        <taxon>Flavobacteriaceae</taxon>
        <taxon>Flavobacterium</taxon>
    </lineage>
</organism>
<comment type="caution">
    <text evidence="3">The sequence shown here is derived from an EMBL/GenBank/DDBJ whole genome shotgun (WGS) entry which is preliminary data.</text>
</comment>
<dbReference type="InterPro" id="IPR018637">
    <property type="entry name" value="DUF2059"/>
</dbReference>
<evidence type="ECO:0000313" key="4">
    <source>
        <dbReference type="Proteomes" id="UP000641454"/>
    </source>
</evidence>
<sequence>MKKLFFTLLACSFLQLGFAQQAASKAEVMKLITLSGSDASMKVAKDQILKMVPADKQADFLKEFDATLPALYDKLADVYTQTYTAQDVKDMIAFYESPVGKKINSSMGAFTQKTMAASQEWGIGLQGIMMKYVQQ</sequence>
<dbReference type="EMBL" id="JACRUL010000028">
    <property type="protein sequence ID" value="MBC5845105.1"/>
    <property type="molecule type" value="Genomic_DNA"/>
</dbReference>
<evidence type="ECO:0000259" key="2">
    <source>
        <dbReference type="Pfam" id="PF09832"/>
    </source>
</evidence>